<feature type="domain" description="Zn(2)-C6 fungal-type" evidence="8">
    <location>
        <begin position="36"/>
        <end position="67"/>
    </location>
</feature>
<dbReference type="InterPro" id="IPR001138">
    <property type="entry name" value="Zn2Cys6_DnaBD"/>
</dbReference>
<evidence type="ECO:0000259" key="8">
    <source>
        <dbReference type="PROSITE" id="PS50048"/>
    </source>
</evidence>
<accession>A0ABP1DIA1</accession>
<keyword evidence="6" id="KW-0539">Nucleus</keyword>
<keyword evidence="4" id="KW-0238">DNA-binding</keyword>
<feature type="region of interest" description="Disordered" evidence="7">
    <location>
        <begin position="103"/>
        <end position="122"/>
    </location>
</feature>
<sequence length="404" mass="44054">MSAEPASRKKRASADSTKRSPEDDHRRKRRNRMTQSCLNCHTSKRMCDRKRPCGRCTQLGLTGLCVYEVDDPNQRNDVPDEQVRLQKRVAELESVIRELKNKPHPRWAQSTSAGCDGDAKQSTPSITVQIANDDSAMRPGSSGGSSPIIELYRLNDSTSHLSPPHNPLSSPSSSRSSGNSPSPINTPPSPLALTPIDGRPQHMLSSIPHGCDLSSLLSPYFSDTPGLNGILDGLIGCDGTPLSEPCFNDQHGQAGGHCGCLHDSKSYSVVLELSVRLRRAADILASSPKHTHGSTECSMHQRISALDKFTTEILSNISTPSTSFPTFTSHQLPMSTMSTGPYSQSRSGNSMALEPTVSPQSLHGVRPWDFRAHSSSYPSPPSDDSFMSWEPVTRRPDWSQSGRR</sequence>
<dbReference type="SUPFAM" id="SSF57701">
    <property type="entry name" value="Zn2/Cys6 DNA-binding domain"/>
    <property type="match status" value="1"/>
</dbReference>
<feature type="compositionally biased region" description="Low complexity" evidence="7">
    <location>
        <begin position="157"/>
        <end position="183"/>
    </location>
</feature>
<feature type="region of interest" description="Disordered" evidence="7">
    <location>
        <begin position="157"/>
        <end position="205"/>
    </location>
</feature>
<dbReference type="Proteomes" id="UP001497453">
    <property type="component" value="Chromosome 4"/>
</dbReference>
<feature type="compositionally biased region" description="Basic and acidic residues" evidence="7">
    <location>
        <begin position="12"/>
        <end position="25"/>
    </location>
</feature>
<keyword evidence="5" id="KW-0804">Transcription</keyword>
<evidence type="ECO:0000313" key="9">
    <source>
        <dbReference type="EMBL" id="CAL1706897.1"/>
    </source>
</evidence>
<dbReference type="PANTHER" id="PTHR31944:SF131">
    <property type="entry name" value="HEME-RESPONSIVE ZINC FINGER TRANSCRIPTION FACTOR HAP1"/>
    <property type="match status" value="1"/>
</dbReference>
<evidence type="ECO:0000256" key="2">
    <source>
        <dbReference type="ARBA" id="ARBA00022833"/>
    </source>
</evidence>
<feature type="compositionally biased region" description="Low complexity" evidence="7">
    <location>
        <begin position="374"/>
        <end position="385"/>
    </location>
</feature>
<name>A0ABP1DIA1_9APHY</name>
<dbReference type="PROSITE" id="PS50048">
    <property type="entry name" value="ZN2_CY6_FUNGAL_2"/>
    <property type="match status" value="1"/>
</dbReference>
<dbReference type="Gene3D" id="4.10.240.10">
    <property type="entry name" value="Zn(2)-C6 fungal-type DNA-binding domain"/>
    <property type="match status" value="1"/>
</dbReference>
<evidence type="ECO:0000256" key="1">
    <source>
        <dbReference type="ARBA" id="ARBA00022723"/>
    </source>
</evidence>
<keyword evidence="10" id="KW-1185">Reference proteome</keyword>
<keyword evidence="2" id="KW-0862">Zinc</keyword>
<evidence type="ECO:0000256" key="5">
    <source>
        <dbReference type="ARBA" id="ARBA00023163"/>
    </source>
</evidence>
<proteinExistence type="predicted"/>
<reference evidence="10" key="1">
    <citation type="submission" date="2024-04" db="EMBL/GenBank/DDBJ databases">
        <authorList>
            <person name="Shaw F."/>
            <person name="Minotto A."/>
        </authorList>
    </citation>
    <scope>NUCLEOTIDE SEQUENCE [LARGE SCALE GENOMIC DNA]</scope>
</reference>
<dbReference type="InterPro" id="IPR036864">
    <property type="entry name" value="Zn2-C6_fun-type_DNA-bd_sf"/>
</dbReference>
<evidence type="ECO:0000313" key="10">
    <source>
        <dbReference type="Proteomes" id="UP001497453"/>
    </source>
</evidence>
<dbReference type="CDD" id="cd00067">
    <property type="entry name" value="GAL4"/>
    <property type="match status" value="1"/>
</dbReference>
<evidence type="ECO:0000256" key="3">
    <source>
        <dbReference type="ARBA" id="ARBA00023015"/>
    </source>
</evidence>
<dbReference type="InterPro" id="IPR051430">
    <property type="entry name" value="Fungal_TF_Env_Response"/>
</dbReference>
<dbReference type="PROSITE" id="PS00463">
    <property type="entry name" value="ZN2_CY6_FUNGAL_1"/>
    <property type="match status" value="1"/>
</dbReference>
<evidence type="ECO:0000256" key="7">
    <source>
        <dbReference type="SAM" id="MobiDB-lite"/>
    </source>
</evidence>
<dbReference type="SMART" id="SM00066">
    <property type="entry name" value="GAL4"/>
    <property type="match status" value="1"/>
</dbReference>
<keyword evidence="3" id="KW-0805">Transcription regulation</keyword>
<feature type="compositionally biased region" description="Polar residues" evidence="7">
    <location>
        <begin position="335"/>
        <end position="350"/>
    </location>
</feature>
<evidence type="ECO:0000256" key="4">
    <source>
        <dbReference type="ARBA" id="ARBA00023125"/>
    </source>
</evidence>
<dbReference type="Pfam" id="PF00172">
    <property type="entry name" value="Zn_clus"/>
    <property type="match status" value="1"/>
</dbReference>
<gene>
    <name evidence="9" type="ORF">GFSPODELE1_LOCUS6104</name>
</gene>
<dbReference type="EMBL" id="OZ037947">
    <property type="protein sequence ID" value="CAL1706897.1"/>
    <property type="molecule type" value="Genomic_DNA"/>
</dbReference>
<keyword evidence="1" id="KW-0479">Metal-binding</keyword>
<feature type="region of interest" description="Disordered" evidence="7">
    <location>
        <begin position="335"/>
        <end position="404"/>
    </location>
</feature>
<organism evidence="9 10">
    <name type="scientific">Somion occarium</name>
    <dbReference type="NCBI Taxonomy" id="3059160"/>
    <lineage>
        <taxon>Eukaryota</taxon>
        <taxon>Fungi</taxon>
        <taxon>Dikarya</taxon>
        <taxon>Basidiomycota</taxon>
        <taxon>Agaricomycotina</taxon>
        <taxon>Agaricomycetes</taxon>
        <taxon>Polyporales</taxon>
        <taxon>Cerrenaceae</taxon>
        <taxon>Somion</taxon>
    </lineage>
</organism>
<protein>
    <recommendedName>
        <fullName evidence="8">Zn(2)-C6 fungal-type domain-containing protein</fullName>
    </recommendedName>
</protein>
<evidence type="ECO:0000256" key="6">
    <source>
        <dbReference type="ARBA" id="ARBA00023242"/>
    </source>
</evidence>
<feature type="region of interest" description="Disordered" evidence="7">
    <location>
        <begin position="1"/>
        <end position="32"/>
    </location>
</feature>
<dbReference type="PANTHER" id="PTHR31944">
    <property type="entry name" value="HEME-RESPONSIVE ZINC FINGER TRANSCRIPTION FACTOR HAP1"/>
    <property type="match status" value="1"/>
</dbReference>